<protein>
    <recommendedName>
        <fullName evidence="5">Peptidylprolyl isomerase</fullName>
    </recommendedName>
</protein>
<evidence type="ECO:0008006" key="5">
    <source>
        <dbReference type="Google" id="ProtNLM"/>
    </source>
</evidence>
<keyword evidence="2" id="KW-0732">Signal</keyword>
<organism evidence="3 4">
    <name type="scientific">Vitrella brassicaformis (strain CCMP3155)</name>
    <dbReference type="NCBI Taxonomy" id="1169540"/>
    <lineage>
        <taxon>Eukaryota</taxon>
        <taxon>Sar</taxon>
        <taxon>Alveolata</taxon>
        <taxon>Colpodellida</taxon>
        <taxon>Vitrellaceae</taxon>
        <taxon>Vitrella</taxon>
    </lineage>
</organism>
<feature type="signal peptide" evidence="2">
    <location>
        <begin position="1"/>
        <end position="27"/>
    </location>
</feature>
<feature type="chain" id="PRO_5005190912" description="Peptidylprolyl isomerase" evidence="2">
    <location>
        <begin position="28"/>
        <end position="250"/>
    </location>
</feature>
<keyword evidence="4" id="KW-1185">Reference proteome</keyword>
<dbReference type="InterPro" id="IPR046357">
    <property type="entry name" value="PPIase_dom_sf"/>
</dbReference>
<evidence type="ECO:0000313" key="3">
    <source>
        <dbReference type="EMBL" id="CEM38744.1"/>
    </source>
</evidence>
<evidence type="ECO:0000256" key="2">
    <source>
        <dbReference type="SAM" id="SignalP"/>
    </source>
</evidence>
<dbReference type="EMBL" id="CDMY01001000">
    <property type="protein sequence ID" value="CEM38744.1"/>
    <property type="molecule type" value="Genomic_DNA"/>
</dbReference>
<dbReference type="SUPFAM" id="SSF54534">
    <property type="entry name" value="FKBP-like"/>
    <property type="match status" value="1"/>
</dbReference>
<dbReference type="Proteomes" id="UP000041254">
    <property type="component" value="Unassembled WGS sequence"/>
</dbReference>
<proteinExistence type="predicted"/>
<sequence>MSRSRAKEQILPFVLGVLSCELAFASSAPRTGRQTFSRGQHRVGSVRMSSSVSSLSGRVVGLFEGRNVFTDGSGLYILVQQGEGGPLAGDRERRFIRKTDYGLIRLFEDVNLDLRQLASSVGVLNGGGATLRQRQEGSSLSQQQTANSSSVGRRTGTLPSTGYRYEVIQEGAGRVPTLNDRVKIDLIVWRYGFDGQRKAFENRGEVRRVSDLIDWLREPLLSMREGEIWRITAPPRYPARFRQLRLISIE</sequence>
<dbReference type="VEuPathDB" id="CryptoDB:Vbra_1845"/>
<feature type="compositionally biased region" description="Polar residues" evidence="1">
    <location>
        <begin position="136"/>
        <end position="158"/>
    </location>
</feature>
<dbReference type="PhylomeDB" id="A0A0G4H4M3"/>
<dbReference type="GO" id="GO:0003755">
    <property type="term" value="F:peptidyl-prolyl cis-trans isomerase activity"/>
    <property type="evidence" value="ECO:0007669"/>
    <property type="project" value="InterPro"/>
</dbReference>
<feature type="region of interest" description="Disordered" evidence="1">
    <location>
        <begin position="133"/>
        <end position="158"/>
    </location>
</feature>
<gene>
    <name evidence="3" type="ORF">Vbra_1845</name>
</gene>
<dbReference type="PROSITE" id="PS51257">
    <property type="entry name" value="PROKAR_LIPOPROTEIN"/>
    <property type="match status" value="1"/>
</dbReference>
<dbReference type="Gene3D" id="3.10.50.40">
    <property type="match status" value="1"/>
</dbReference>
<evidence type="ECO:0000256" key="1">
    <source>
        <dbReference type="SAM" id="MobiDB-lite"/>
    </source>
</evidence>
<reference evidence="3 4" key="1">
    <citation type="submission" date="2014-11" db="EMBL/GenBank/DDBJ databases">
        <authorList>
            <person name="Zhu J."/>
            <person name="Qi W."/>
            <person name="Song R."/>
        </authorList>
    </citation>
    <scope>NUCLEOTIDE SEQUENCE [LARGE SCALE GENOMIC DNA]</scope>
</reference>
<accession>A0A0G4H4M3</accession>
<name>A0A0G4H4M3_VITBC</name>
<dbReference type="AlphaFoldDB" id="A0A0G4H4M3"/>
<evidence type="ECO:0000313" key="4">
    <source>
        <dbReference type="Proteomes" id="UP000041254"/>
    </source>
</evidence>
<dbReference type="InParanoid" id="A0A0G4H4M3"/>